<dbReference type="Gene3D" id="1.20.140.10">
    <property type="entry name" value="Butyryl-CoA Dehydrogenase, subunit A, domain 3"/>
    <property type="match status" value="1"/>
</dbReference>
<evidence type="ECO:0000256" key="1">
    <source>
        <dbReference type="ARBA" id="ARBA00001974"/>
    </source>
</evidence>
<dbReference type="CDD" id="cd00567">
    <property type="entry name" value="ACAD"/>
    <property type="match status" value="1"/>
</dbReference>
<comment type="caution">
    <text evidence="9">The sequence shown here is derived from an EMBL/GenBank/DDBJ whole genome shotgun (WGS) entry which is preliminary data.</text>
</comment>
<dbReference type="Pfam" id="PF00441">
    <property type="entry name" value="Acyl-CoA_dh_1"/>
    <property type="match status" value="1"/>
</dbReference>
<dbReference type="EMBL" id="JBBWRZ010000005">
    <property type="protein sequence ID" value="KAK8235106.1"/>
    <property type="molecule type" value="Genomic_DNA"/>
</dbReference>
<evidence type="ECO:0000256" key="5">
    <source>
        <dbReference type="RuleBase" id="RU362125"/>
    </source>
</evidence>
<evidence type="ECO:0000259" key="6">
    <source>
        <dbReference type="Pfam" id="PF00441"/>
    </source>
</evidence>
<dbReference type="PANTHER" id="PTHR43884:SF34">
    <property type="entry name" value="ACYL-COA DEHYDROGENASE FAMILY PROTEIN"/>
    <property type="match status" value="1"/>
</dbReference>
<comment type="similarity">
    <text evidence="2 5">Belongs to the acyl-CoA dehydrogenase family.</text>
</comment>
<organism evidence="9 10">
    <name type="scientific">Phyllosticta capitalensis</name>
    <dbReference type="NCBI Taxonomy" id="121624"/>
    <lineage>
        <taxon>Eukaryota</taxon>
        <taxon>Fungi</taxon>
        <taxon>Dikarya</taxon>
        <taxon>Ascomycota</taxon>
        <taxon>Pezizomycotina</taxon>
        <taxon>Dothideomycetes</taxon>
        <taxon>Dothideomycetes incertae sedis</taxon>
        <taxon>Botryosphaeriales</taxon>
        <taxon>Phyllostictaceae</taxon>
        <taxon>Phyllosticta</taxon>
    </lineage>
</organism>
<proteinExistence type="inferred from homology"/>
<dbReference type="Pfam" id="PF02771">
    <property type="entry name" value="Acyl-CoA_dh_N"/>
    <property type="match status" value="1"/>
</dbReference>
<dbReference type="SUPFAM" id="SSF56645">
    <property type="entry name" value="Acyl-CoA dehydrogenase NM domain-like"/>
    <property type="match status" value="1"/>
</dbReference>
<evidence type="ECO:0000256" key="4">
    <source>
        <dbReference type="ARBA" id="ARBA00022827"/>
    </source>
</evidence>
<evidence type="ECO:0000259" key="8">
    <source>
        <dbReference type="Pfam" id="PF02771"/>
    </source>
</evidence>
<gene>
    <name evidence="9" type="ORF">HDK90DRAFT_414276</name>
</gene>
<dbReference type="InterPro" id="IPR036250">
    <property type="entry name" value="AcylCo_DH-like_C"/>
</dbReference>
<dbReference type="InterPro" id="IPR006091">
    <property type="entry name" value="Acyl-CoA_Oxase/DH_mid-dom"/>
</dbReference>
<dbReference type="Proteomes" id="UP001492380">
    <property type="component" value="Unassembled WGS sequence"/>
</dbReference>
<evidence type="ECO:0000256" key="3">
    <source>
        <dbReference type="ARBA" id="ARBA00022630"/>
    </source>
</evidence>
<accession>A0ABR1YPI4</accession>
<dbReference type="Gene3D" id="2.40.110.10">
    <property type="entry name" value="Butyryl-CoA Dehydrogenase, subunit A, domain 2"/>
    <property type="match status" value="1"/>
</dbReference>
<dbReference type="Pfam" id="PF02770">
    <property type="entry name" value="Acyl-CoA_dh_M"/>
    <property type="match status" value="1"/>
</dbReference>
<dbReference type="Gene3D" id="1.10.540.10">
    <property type="entry name" value="Acyl-CoA dehydrogenase/oxidase, N-terminal domain"/>
    <property type="match status" value="1"/>
</dbReference>
<dbReference type="InterPro" id="IPR037069">
    <property type="entry name" value="AcylCoA_DH/ox_N_sf"/>
</dbReference>
<feature type="domain" description="Acyl-CoA dehydrogenase/oxidase N-terminal" evidence="8">
    <location>
        <begin position="37"/>
        <end position="142"/>
    </location>
</feature>
<keyword evidence="10" id="KW-1185">Reference proteome</keyword>
<dbReference type="InterPro" id="IPR009075">
    <property type="entry name" value="AcylCo_DH/oxidase_C"/>
</dbReference>
<name>A0ABR1YPI4_9PEZI</name>
<reference evidence="9 10" key="1">
    <citation type="submission" date="2024-04" db="EMBL/GenBank/DDBJ databases">
        <title>Phyllosticta paracitricarpa is synonymous to the EU quarantine fungus P. citricarpa based on phylogenomic analyses.</title>
        <authorList>
            <consortium name="Lawrence Berkeley National Laboratory"/>
            <person name="Van Ingen-Buijs V.A."/>
            <person name="Van Westerhoven A.C."/>
            <person name="Haridas S."/>
            <person name="Skiadas P."/>
            <person name="Martin F."/>
            <person name="Groenewald J.Z."/>
            <person name="Crous P.W."/>
            <person name="Seidl M.F."/>
        </authorList>
    </citation>
    <scope>NUCLEOTIDE SEQUENCE [LARGE SCALE GENOMIC DNA]</scope>
    <source>
        <strain evidence="9 10">CBS 123374</strain>
    </source>
</reference>
<evidence type="ECO:0000256" key="2">
    <source>
        <dbReference type="ARBA" id="ARBA00009347"/>
    </source>
</evidence>
<keyword evidence="3 5" id="KW-0285">Flavoprotein</keyword>
<dbReference type="InterPro" id="IPR009100">
    <property type="entry name" value="AcylCoA_DH/oxidase_NM_dom_sf"/>
</dbReference>
<evidence type="ECO:0000313" key="9">
    <source>
        <dbReference type="EMBL" id="KAK8235106.1"/>
    </source>
</evidence>
<keyword evidence="4 5" id="KW-0274">FAD</keyword>
<dbReference type="InterPro" id="IPR046373">
    <property type="entry name" value="Acyl-CoA_Oxase/DH_mid-dom_sf"/>
</dbReference>
<comment type="cofactor">
    <cofactor evidence="1 5">
        <name>FAD</name>
        <dbReference type="ChEBI" id="CHEBI:57692"/>
    </cofactor>
</comment>
<sequence length="451" mass="49539">MPTSDLPPPLTHFLHSLDAFIARDIAPLQAADDNARFFDHRREPSRTDFSANGLPTPAWEALLAQAVRRADAAGFWRFCLPAKYGGRGASNHDMAVVREHLAAKGLGLFNDLQTEHSVVGNFPDVVMVEAFGDEAQKTLLVEGRLKGDVRCTFGLTEPGRGSDATWMRTRARWVDGERGGEGHWVLDGTKMWQTGMHRATHCFVFARTAGRDGDKEGISCFVVPADAEGVRVESYEWTLNMPTDHATVSFTSVHLPASSLLGPLHGGLALAQTFVHENRIRQAASSLGAASYCVARSLSHARTRAPFGAPLGANQAISFPLVAQHAQVLALRHLIRATAKRMDEFKGDWRRIEREVGAEVALCNVWANRLVCEAADWAIQVHGARGYSRHEPFEHIWRHHRRYRITEGAEQVLMRKVAGRLLGLGGKSGKGEGEGEEVKDGVKGETVKALL</sequence>
<feature type="domain" description="Acyl-CoA dehydrogenase/oxidase C-terminal" evidence="6">
    <location>
        <begin position="266"/>
        <end position="421"/>
    </location>
</feature>
<feature type="domain" description="Acyl-CoA oxidase/dehydrogenase middle" evidence="7">
    <location>
        <begin position="153"/>
        <end position="251"/>
    </location>
</feature>
<dbReference type="PANTHER" id="PTHR43884">
    <property type="entry name" value="ACYL-COA DEHYDROGENASE"/>
    <property type="match status" value="1"/>
</dbReference>
<dbReference type="InterPro" id="IPR013786">
    <property type="entry name" value="AcylCoA_DH/ox_N"/>
</dbReference>
<evidence type="ECO:0000313" key="10">
    <source>
        <dbReference type="Proteomes" id="UP001492380"/>
    </source>
</evidence>
<dbReference type="SUPFAM" id="SSF47203">
    <property type="entry name" value="Acyl-CoA dehydrogenase C-terminal domain-like"/>
    <property type="match status" value="1"/>
</dbReference>
<protein>
    <submittedName>
        <fullName evidence="9">Acyl-CoA dehydrogenase/oxidase</fullName>
    </submittedName>
</protein>
<evidence type="ECO:0000259" key="7">
    <source>
        <dbReference type="Pfam" id="PF02770"/>
    </source>
</evidence>
<keyword evidence="5" id="KW-0560">Oxidoreductase</keyword>